<keyword evidence="1" id="KW-0732">Signal</keyword>
<dbReference type="GO" id="GO:0015969">
    <property type="term" value="P:guanosine tetraphosphate metabolic process"/>
    <property type="evidence" value="ECO:0007669"/>
    <property type="project" value="InterPro"/>
</dbReference>
<dbReference type="Gene3D" id="3.30.460.10">
    <property type="entry name" value="Beta Polymerase, domain 2"/>
    <property type="match status" value="1"/>
</dbReference>
<feature type="domain" description="RelA/SpoT" evidence="2">
    <location>
        <begin position="100"/>
        <end position="205"/>
    </location>
</feature>
<feature type="signal peptide" evidence="1">
    <location>
        <begin position="1"/>
        <end position="22"/>
    </location>
</feature>
<name>A0A9X1ZK40_9GAMM</name>
<evidence type="ECO:0000313" key="3">
    <source>
        <dbReference type="EMBL" id="MCL1141337.1"/>
    </source>
</evidence>
<comment type="caution">
    <text evidence="3">The sequence shown here is derived from an EMBL/GenBank/DDBJ whole genome shotgun (WGS) entry which is preliminary data.</text>
</comment>
<evidence type="ECO:0000259" key="2">
    <source>
        <dbReference type="SMART" id="SM00954"/>
    </source>
</evidence>
<dbReference type="SMART" id="SM00954">
    <property type="entry name" value="RelA_SpoT"/>
    <property type="match status" value="1"/>
</dbReference>
<dbReference type="SUPFAM" id="SSF81301">
    <property type="entry name" value="Nucleotidyltransferase"/>
    <property type="match status" value="1"/>
</dbReference>
<reference evidence="3" key="1">
    <citation type="submission" date="2022-01" db="EMBL/GenBank/DDBJ databases">
        <title>Whole genome-based taxonomy of the Shewanellaceae.</title>
        <authorList>
            <person name="Martin-Rodriguez A.J."/>
        </authorList>
    </citation>
    <scope>NUCLEOTIDE SEQUENCE</scope>
    <source>
        <strain evidence="3">DSM 16422</strain>
    </source>
</reference>
<dbReference type="EMBL" id="JAKIKP010000001">
    <property type="protein sequence ID" value="MCL1141337.1"/>
    <property type="molecule type" value="Genomic_DNA"/>
</dbReference>
<gene>
    <name evidence="3" type="ORF">L2672_01295</name>
</gene>
<dbReference type="AlphaFoldDB" id="A0A9X1ZK40"/>
<organism evidence="3 4">
    <name type="scientific">Shewanella gaetbuli</name>
    <dbReference type="NCBI Taxonomy" id="220752"/>
    <lineage>
        <taxon>Bacteria</taxon>
        <taxon>Pseudomonadati</taxon>
        <taxon>Pseudomonadota</taxon>
        <taxon>Gammaproteobacteria</taxon>
        <taxon>Alteromonadales</taxon>
        <taxon>Shewanellaceae</taxon>
        <taxon>Shewanella</taxon>
    </lineage>
</organism>
<feature type="chain" id="PRO_5040790965" evidence="1">
    <location>
        <begin position="23"/>
        <end position="260"/>
    </location>
</feature>
<sequence>MNKFFRTLFVFVILLTSRQVTAQPASMVVYPVNKTPYGLSYRNESAVDKLNGIADFQAYPPKQTSDNLDELIQLAHLAQQELGTILDNISIQQNIEAILPEPKSPQRAAQKVMNKFDGDASRITDLARGSLVANNVVDLMTSYQKLTETTEIIQVKNRFATPKASGYRDLNVLVKLPQSQMIVEVQLHLHSIAEIKSGVDHANYEQIQQIEATAYAARRPLNDIEMQQITRIRQQSHKQYHKAWLAYKRQTVEASFTQAA</sequence>
<protein>
    <submittedName>
        <fullName evidence="3">RelA/SpoT domain-containing protein</fullName>
    </submittedName>
</protein>
<evidence type="ECO:0000313" key="4">
    <source>
        <dbReference type="Proteomes" id="UP001139333"/>
    </source>
</evidence>
<proteinExistence type="predicted"/>
<dbReference type="InterPro" id="IPR007685">
    <property type="entry name" value="RelA_SpoT"/>
</dbReference>
<dbReference type="CDD" id="cd05399">
    <property type="entry name" value="NT_Rel-Spo_like"/>
    <property type="match status" value="1"/>
</dbReference>
<keyword evidence="4" id="KW-1185">Reference proteome</keyword>
<dbReference type="RefSeq" id="WP_248994023.1">
    <property type="nucleotide sequence ID" value="NZ_JAKIKP010000001.1"/>
</dbReference>
<dbReference type="InterPro" id="IPR043519">
    <property type="entry name" value="NT_sf"/>
</dbReference>
<accession>A0A9X1ZK40</accession>
<evidence type="ECO:0000256" key="1">
    <source>
        <dbReference type="SAM" id="SignalP"/>
    </source>
</evidence>
<dbReference type="Proteomes" id="UP001139333">
    <property type="component" value="Unassembled WGS sequence"/>
</dbReference>